<evidence type="ECO:0000256" key="6">
    <source>
        <dbReference type="ARBA" id="ARBA00023136"/>
    </source>
</evidence>
<feature type="transmembrane region" description="Helical" evidence="7">
    <location>
        <begin position="81"/>
        <end position="107"/>
    </location>
</feature>
<feature type="transmembrane region" description="Helical" evidence="7">
    <location>
        <begin position="333"/>
        <end position="355"/>
    </location>
</feature>
<reference evidence="10" key="1">
    <citation type="journal article" date="2019" name="Int. J. Syst. Evol. Microbiol.">
        <title>The Global Catalogue of Microorganisms (GCM) 10K type strain sequencing project: providing services to taxonomists for standard genome sequencing and annotation.</title>
        <authorList>
            <consortium name="The Broad Institute Genomics Platform"/>
            <consortium name="The Broad Institute Genome Sequencing Center for Infectious Disease"/>
            <person name="Wu L."/>
            <person name="Ma J."/>
        </authorList>
    </citation>
    <scope>NUCLEOTIDE SEQUENCE [LARGE SCALE GENOMIC DNA]</scope>
    <source>
        <strain evidence="10">CCUG 60214</strain>
    </source>
</reference>
<feature type="domain" description="Major facilitator superfamily (MFS) profile" evidence="8">
    <location>
        <begin position="15"/>
        <end position="460"/>
    </location>
</feature>
<feature type="transmembrane region" description="Helical" evidence="7">
    <location>
        <begin position="57"/>
        <end position="74"/>
    </location>
</feature>
<feature type="transmembrane region" description="Helical" evidence="7">
    <location>
        <begin position="143"/>
        <end position="161"/>
    </location>
</feature>
<dbReference type="Gene3D" id="1.20.1720.10">
    <property type="entry name" value="Multidrug resistance protein D"/>
    <property type="match status" value="1"/>
</dbReference>
<organism evidence="9 10">
    <name type="scientific">Saccharothrix hoggarensis</name>
    <dbReference type="NCBI Taxonomy" id="913853"/>
    <lineage>
        <taxon>Bacteria</taxon>
        <taxon>Bacillati</taxon>
        <taxon>Actinomycetota</taxon>
        <taxon>Actinomycetes</taxon>
        <taxon>Pseudonocardiales</taxon>
        <taxon>Pseudonocardiaceae</taxon>
        <taxon>Saccharothrix</taxon>
    </lineage>
</organism>
<dbReference type="PROSITE" id="PS50850">
    <property type="entry name" value="MFS"/>
    <property type="match status" value="1"/>
</dbReference>
<keyword evidence="3" id="KW-1003">Cell membrane</keyword>
<dbReference type="PRINTS" id="PR01036">
    <property type="entry name" value="TCRTETB"/>
</dbReference>
<feature type="transmembrane region" description="Helical" evidence="7">
    <location>
        <begin position="269"/>
        <end position="289"/>
    </location>
</feature>
<proteinExistence type="predicted"/>
<dbReference type="Proteomes" id="UP001597168">
    <property type="component" value="Unassembled WGS sequence"/>
</dbReference>
<comment type="caution">
    <text evidence="9">The sequence shown here is derived from an EMBL/GenBank/DDBJ whole genome shotgun (WGS) entry which is preliminary data.</text>
</comment>
<dbReference type="InterPro" id="IPR020846">
    <property type="entry name" value="MFS_dom"/>
</dbReference>
<evidence type="ECO:0000256" key="4">
    <source>
        <dbReference type="ARBA" id="ARBA00022692"/>
    </source>
</evidence>
<keyword evidence="6 7" id="KW-0472">Membrane</keyword>
<feature type="transmembrane region" description="Helical" evidence="7">
    <location>
        <begin position="167"/>
        <end position="187"/>
    </location>
</feature>
<comment type="subcellular location">
    <subcellularLocation>
        <location evidence="1">Cell membrane</location>
        <topology evidence="1">Multi-pass membrane protein</topology>
    </subcellularLocation>
</comment>
<feature type="transmembrane region" description="Helical" evidence="7">
    <location>
        <begin position="113"/>
        <end position="131"/>
    </location>
</feature>
<dbReference type="InterPro" id="IPR036259">
    <property type="entry name" value="MFS_trans_sf"/>
</dbReference>
<keyword evidence="5 7" id="KW-1133">Transmembrane helix</keyword>
<evidence type="ECO:0000256" key="7">
    <source>
        <dbReference type="SAM" id="Phobius"/>
    </source>
</evidence>
<keyword evidence="10" id="KW-1185">Reference proteome</keyword>
<feature type="transmembrane region" description="Helical" evidence="7">
    <location>
        <begin position="400"/>
        <end position="421"/>
    </location>
</feature>
<dbReference type="SUPFAM" id="SSF103473">
    <property type="entry name" value="MFS general substrate transporter"/>
    <property type="match status" value="1"/>
</dbReference>
<evidence type="ECO:0000256" key="2">
    <source>
        <dbReference type="ARBA" id="ARBA00022448"/>
    </source>
</evidence>
<keyword evidence="2" id="KW-0813">Transport</keyword>
<dbReference type="EMBL" id="JBHTLK010000086">
    <property type="protein sequence ID" value="MFD1148993.1"/>
    <property type="molecule type" value="Genomic_DNA"/>
</dbReference>
<feature type="transmembrane region" description="Helical" evidence="7">
    <location>
        <begin position="301"/>
        <end position="321"/>
    </location>
</feature>
<dbReference type="InterPro" id="IPR004638">
    <property type="entry name" value="EmrB-like"/>
</dbReference>
<sequence length="467" mass="48536">MNSDNGRTTSKQTWVLGLASLASFMMALDSLVVTTALSTIRQDLAASIESLEWTVNAYNLTFAVLLLTGAALGDRFGRRRVFVLGLALFTLASVACALSPNIGVLIASRAVQGAGAAIVLPLSLTLISAVFPPRQRGRAMGLYLGFTGLATFSGPLVGGVIAEGLAWQWIFWLNLPIGVAAIVLTTRRVDESVGPNNRLDLGGVVLVTLGAFGVVWGLVRGAGAGWTSVEVLTALALGVALIAAFVVWEQRAKAPMLPMRLFRRRAFATANPANFLVFASLYGTMFFLAQYFQVVLGQGPLVAGLWLMPWTATLMVCAPIAGRLADKHGERPFVVGGLLLQTLGMGWIALASAAGTGYPELLPALIIGSAGITMAMPAAQKAVVGAVQPQEIGQASGAFMMLRMFGGVFGTSVTVAVFAGAGGYSSPAEFRDGFSAGMAAVAALAFTGVLVALGMPREHVAKVVTAS</sequence>
<evidence type="ECO:0000313" key="10">
    <source>
        <dbReference type="Proteomes" id="UP001597168"/>
    </source>
</evidence>
<dbReference type="PANTHER" id="PTHR42718:SF46">
    <property type="entry name" value="BLR6921 PROTEIN"/>
    <property type="match status" value="1"/>
</dbReference>
<keyword evidence="4 7" id="KW-0812">Transmembrane</keyword>
<evidence type="ECO:0000256" key="3">
    <source>
        <dbReference type="ARBA" id="ARBA00022475"/>
    </source>
</evidence>
<dbReference type="RefSeq" id="WP_380724409.1">
    <property type="nucleotide sequence ID" value="NZ_JBHTLK010000086.1"/>
</dbReference>
<evidence type="ECO:0000256" key="1">
    <source>
        <dbReference type="ARBA" id="ARBA00004651"/>
    </source>
</evidence>
<dbReference type="PANTHER" id="PTHR42718">
    <property type="entry name" value="MAJOR FACILITATOR SUPERFAMILY MULTIDRUG TRANSPORTER MFSC"/>
    <property type="match status" value="1"/>
</dbReference>
<feature type="transmembrane region" description="Helical" evidence="7">
    <location>
        <begin position="433"/>
        <end position="453"/>
    </location>
</feature>
<evidence type="ECO:0000259" key="8">
    <source>
        <dbReference type="PROSITE" id="PS50850"/>
    </source>
</evidence>
<protein>
    <submittedName>
        <fullName evidence="9">MFS transporter</fullName>
    </submittedName>
</protein>
<accession>A0ABW3QVY8</accession>
<evidence type="ECO:0000313" key="9">
    <source>
        <dbReference type="EMBL" id="MFD1148993.1"/>
    </source>
</evidence>
<feature type="transmembrane region" description="Helical" evidence="7">
    <location>
        <begin position="361"/>
        <end position="379"/>
    </location>
</feature>
<dbReference type="CDD" id="cd17321">
    <property type="entry name" value="MFS_MMR_MDR_like"/>
    <property type="match status" value="1"/>
</dbReference>
<dbReference type="InterPro" id="IPR011701">
    <property type="entry name" value="MFS"/>
</dbReference>
<name>A0ABW3QVY8_9PSEU</name>
<evidence type="ECO:0000256" key="5">
    <source>
        <dbReference type="ARBA" id="ARBA00022989"/>
    </source>
</evidence>
<feature type="transmembrane region" description="Helical" evidence="7">
    <location>
        <begin position="12"/>
        <end position="37"/>
    </location>
</feature>
<gene>
    <name evidence="9" type="ORF">ACFQ3T_17830</name>
</gene>
<dbReference type="NCBIfam" id="TIGR00711">
    <property type="entry name" value="efflux_EmrB"/>
    <property type="match status" value="1"/>
</dbReference>
<dbReference type="Gene3D" id="1.20.1250.20">
    <property type="entry name" value="MFS general substrate transporter like domains"/>
    <property type="match status" value="1"/>
</dbReference>
<dbReference type="Pfam" id="PF07690">
    <property type="entry name" value="MFS_1"/>
    <property type="match status" value="1"/>
</dbReference>
<feature type="transmembrane region" description="Helical" evidence="7">
    <location>
        <begin position="199"/>
        <end position="219"/>
    </location>
</feature>
<feature type="transmembrane region" description="Helical" evidence="7">
    <location>
        <begin position="231"/>
        <end position="248"/>
    </location>
</feature>